<protein>
    <submittedName>
        <fullName evidence="2">Uncharacterized protein</fullName>
    </submittedName>
</protein>
<keyword evidence="3" id="KW-1185">Reference proteome</keyword>
<sequence length="141" mass="16041">MLLQVYEAYALGSSCDYMYFLTQFFWFLTYALQILIVLYAGSHLHEAAHSVLSHAYKIDQSRLTLSEGLQIQTLLNKLACNQIGFTAWRMFTITNEAVLGVRMGRTAHCSLRSPWFSADRSLFTARCGVHYPSDSYIPTPT</sequence>
<comment type="caution">
    <text evidence="2">The sequence shown here is derived from an EMBL/GenBank/DDBJ whole genome shotgun (WGS) entry which is preliminary data.</text>
</comment>
<reference evidence="2 3" key="1">
    <citation type="journal article" date="2016" name="Nat. Commun.">
        <title>Extremotolerant tardigrade genome and improved radiotolerance of human cultured cells by tardigrade-unique protein.</title>
        <authorList>
            <person name="Hashimoto T."/>
            <person name="Horikawa D.D."/>
            <person name="Saito Y."/>
            <person name="Kuwahara H."/>
            <person name="Kozuka-Hata H."/>
            <person name="Shin-I T."/>
            <person name="Minakuchi Y."/>
            <person name="Ohishi K."/>
            <person name="Motoyama A."/>
            <person name="Aizu T."/>
            <person name="Enomoto A."/>
            <person name="Kondo K."/>
            <person name="Tanaka S."/>
            <person name="Hara Y."/>
            <person name="Koshikawa S."/>
            <person name="Sagara H."/>
            <person name="Miura T."/>
            <person name="Yokobori S."/>
            <person name="Miyagawa K."/>
            <person name="Suzuki Y."/>
            <person name="Kubo T."/>
            <person name="Oyama M."/>
            <person name="Kohara Y."/>
            <person name="Fujiyama A."/>
            <person name="Arakawa K."/>
            <person name="Katayama T."/>
            <person name="Toyoda A."/>
            <person name="Kunieda T."/>
        </authorList>
    </citation>
    <scope>NUCLEOTIDE SEQUENCE [LARGE SCALE GENOMIC DNA]</scope>
    <source>
        <strain evidence="2 3">YOKOZUNA-1</strain>
    </source>
</reference>
<evidence type="ECO:0000313" key="2">
    <source>
        <dbReference type="EMBL" id="GAV06660.1"/>
    </source>
</evidence>
<keyword evidence="1" id="KW-1133">Transmembrane helix</keyword>
<organism evidence="2 3">
    <name type="scientific">Ramazzottius varieornatus</name>
    <name type="common">Water bear</name>
    <name type="synonym">Tardigrade</name>
    <dbReference type="NCBI Taxonomy" id="947166"/>
    <lineage>
        <taxon>Eukaryota</taxon>
        <taxon>Metazoa</taxon>
        <taxon>Ecdysozoa</taxon>
        <taxon>Tardigrada</taxon>
        <taxon>Eutardigrada</taxon>
        <taxon>Parachela</taxon>
        <taxon>Hypsibioidea</taxon>
        <taxon>Ramazzottiidae</taxon>
        <taxon>Ramazzottius</taxon>
    </lineage>
</organism>
<dbReference type="OrthoDB" id="6150177at2759"/>
<gene>
    <name evidence="2" type="primary">RvY_16613</name>
    <name evidence="2" type="synonym">RvY_16613.2</name>
    <name evidence="2" type="ORF">RvY_16613-2</name>
</gene>
<dbReference type="AlphaFoldDB" id="A0A1D1VZ42"/>
<feature type="transmembrane region" description="Helical" evidence="1">
    <location>
        <begin position="20"/>
        <end position="40"/>
    </location>
</feature>
<evidence type="ECO:0000313" key="3">
    <source>
        <dbReference type="Proteomes" id="UP000186922"/>
    </source>
</evidence>
<proteinExistence type="predicted"/>
<evidence type="ECO:0000256" key="1">
    <source>
        <dbReference type="SAM" id="Phobius"/>
    </source>
</evidence>
<dbReference type="Proteomes" id="UP000186922">
    <property type="component" value="Unassembled WGS sequence"/>
</dbReference>
<keyword evidence="1" id="KW-0472">Membrane</keyword>
<accession>A0A1D1VZ42</accession>
<name>A0A1D1VZ42_RAMVA</name>
<dbReference type="EMBL" id="BDGG01000014">
    <property type="protein sequence ID" value="GAV06660.1"/>
    <property type="molecule type" value="Genomic_DNA"/>
</dbReference>
<keyword evidence="1" id="KW-0812">Transmembrane</keyword>